<dbReference type="GO" id="GO:0015074">
    <property type="term" value="P:DNA integration"/>
    <property type="evidence" value="ECO:0007669"/>
    <property type="project" value="InterPro"/>
</dbReference>
<dbReference type="InterPro" id="IPR036397">
    <property type="entry name" value="RNaseH_sf"/>
</dbReference>
<evidence type="ECO:0000313" key="3">
    <source>
        <dbReference type="Proteomes" id="UP001152523"/>
    </source>
</evidence>
<dbReference type="Proteomes" id="UP001152523">
    <property type="component" value="Unassembled WGS sequence"/>
</dbReference>
<dbReference type="EMBL" id="CAMAPF010000948">
    <property type="protein sequence ID" value="CAH9128083.1"/>
    <property type="molecule type" value="Genomic_DNA"/>
</dbReference>
<dbReference type="InterPro" id="IPR039537">
    <property type="entry name" value="Retrotran_Ty1/copia-like"/>
</dbReference>
<proteinExistence type="predicted"/>
<dbReference type="PANTHER" id="PTHR42648">
    <property type="entry name" value="TRANSPOSASE, PUTATIVE-RELATED"/>
    <property type="match status" value="1"/>
</dbReference>
<dbReference type="GO" id="GO:0003676">
    <property type="term" value="F:nucleic acid binding"/>
    <property type="evidence" value="ECO:0007669"/>
    <property type="project" value="InterPro"/>
</dbReference>
<sequence length="100" mass="11516">MIFLVLHGYTLMRSKTEVFDHFKNFKALAENLFSSKIKILKSEGGGEFVDSHMQHFFNSHGIYFQKSCPHTTQQNGVAEHKHRHLLELARTMLIEASLPS</sequence>
<keyword evidence="3" id="KW-1185">Reference proteome</keyword>
<dbReference type="Gene3D" id="3.30.420.10">
    <property type="entry name" value="Ribonuclease H-like superfamily/Ribonuclease H"/>
    <property type="match status" value="1"/>
</dbReference>
<protein>
    <recommendedName>
        <fullName evidence="1">Integrase catalytic domain-containing protein</fullName>
    </recommendedName>
</protein>
<evidence type="ECO:0000259" key="1">
    <source>
        <dbReference type="PROSITE" id="PS50994"/>
    </source>
</evidence>
<dbReference type="InterPro" id="IPR012337">
    <property type="entry name" value="RNaseH-like_sf"/>
</dbReference>
<organism evidence="2 3">
    <name type="scientific">Cuscuta epithymum</name>
    <dbReference type="NCBI Taxonomy" id="186058"/>
    <lineage>
        <taxon>Eukaryota</taxon>
        <taxon>Viridiplantae</taxon>
        <taxon>Streptophyta</taxon>
        <taxon>Embryophyta</taxon>
        <taxon>Tracheophyta</taxon>
        <taxon>Spermatophyta</taxon>
        <taxon>Magnoliopsida</taxon>
        <taxon>eudicotyledons</taxon>
        <taxon>Gunneridae</taxon>
        <taxon>Pentapetalae</taxon>
        <taxon>asterids</taxon>
        <taxon>lamiids</taxon>
        <taxon>Solanales</taxon>
        <taxon>Convolvulaceae</taxon>
        <taxon>Cuscuteae</taxon>
        <taxon>Cuscuta</taxon>
        <taxon>Cuscuta subgen. Cuscuta</taxon>
    </lineage>
</organism>
<name>A0AAV0EXT0_9ASTE</name>
<accession>A0AAV0EXT0</accession>
<evidence type="ECO:0000313" key="2">
    <source>
        <dbReference type="EMBL" id="CAH9128083.1"/>
    </source>
</evidence>
<dbReference type="SUPFAM" id="SSF53098">
    <property type="entry name" value="Ribonuclease H-like"/>
    <property type="match status" value="1"/>
</dbReference>
<dbReference type="PROSITE" id="PS50994">
    <property type="entry name" value="INTEGRASE"/>
    <property type="match status" value="1"/>
</dbReference>
<reference evidence="2" key="1">
    <citation type="submission" date="2022-07" db="EMBL/GenBank/DDBJ databases">
        <authorList>
            <person name="Macas J."/>
            <person name="Novak P."/>
            <person name="Neumann P."/>
        </authorList>
    </citation>
    <scope>NUCLEOTIDE SEQUENCE</scope>
</reference>
<dbReference type="PANTHER" id="PTHR42648:SF28">
    <property type="entry name" value="TRANSPOSON-ENCODED PROTEIN WITH RIBONUCLEASE H-LIKE AND RETROVIRUS ZINC FINGER-LIKE DOMAINS"/>
    <property type="match status" value="1"/>
</dbReference>
<dbReference type="AlphaFoldDB" id="A0AAV0EXT0"/>
<feature type="domain" description="Integrase catalytic" evidence="1">
    <location>
        <begin position="1"/>
        <end position="100"/>
    </location>
</feature>
<comment type="caution">
    <text evidence="2">The sequence shown here is derived from an EMBL/GenBank/DDBJ whole genome shotgun (WGS) entry which is preliminary data.</text>
</comment>
<dbReference type="InterPro" id="IPR001584">
    <property type="entry name" value="Integrase_cat-core"/>
</dbReference>
<gene>
    <name evidence="2" type="ORF">CEPIT_LOCUS28817</name>
</gene>